<name>A0A1M5N4F2_9FLAO</name>
<protein>
    <submittedName>
        <fullName evidence="1">Uncharacterized protein</fullName>
    </submittedName>
</protein>
<accession>A0A1M5N4F2</accession>
<evidence type="ECO:0000313" key="1">
    <source>
        <dbReference type="EMBL" id="SHG84440.1"/>
    </source>
</evidence>
<dbReference type="EMBL" id="FQWB01000007">
    <property type="protein sequence ID" value="SHG84440.1"/>
    <property type="molecule type" value="Genomic_DNA"/>
</dbReference>
<dbReference type="STRING" id="468056.SAMN05443549_107106"/>
<organism evidence="1 2">
    <name type="scientific">Flavobacterium fluvii</name>
    <dbReference type="NCBI Taxonomy" id="468056"/>
    <lineage>
        <taxon>Bacteria</taxon>
        <taxon>Pseudomonadati</taxon>
        <taxon>Bacteroidota</taxon>
        <taxon>Flavobacteriia</taxon>
        <taxon>Flavobacteriales</taxon>
        <taxon>Flavobacteriaceae</taxon>
        <taxon>Flavobacterium</taxon>
    </lineage>
</organism>
<gene>
    <name evidence="1" type="ORF">SAMN05443549_107106</name>
</gene>
<evidence type="ECO:0000313" key="2">
    <source>
        <dbReference type="Proteomes" id="UP000184516"/>
    </source>
</evidence>
<dbReference type="Proteomes" id="UP000184516">
    <property type="component" value="Unassembled WGS sequence"/>
</dbReference>
<dbReference type="RefSeq" id="WP_141226169.1">
    <property type="nucleotide sequence ID" value="NZ_FQWB01000007.1"/>
</dbReference>
<keyword evidence="2" id="KW-1185">Reference proteome</keyword>
<reference evidence="2" key="1">
    <citation type="submission" date="2016-11" db="EMBL/GenBank/DDBJ databases">
        <authorList>
            <person name="Varghese N."/>
            <person name="Submissions S."/>
        </authorList>
    </citation>
    <scope>NUCLEOTIDE SEQUENCE [LARGE SCALE GENOMIC DNA]</scope>
    <source>
        <strain evidence="2">DSM 19978</strain>
    </source>
</reference>
<sequence length="63" mass="7329">MTKYKCDTCEDKGWIETTVYCSAKVEDGTDQIEKCDNCNIFVDDNTAKNYVLNYLDNRKSNFN</sequence>
<dbReference type="AlphaFoldDB" id="A0A1M5N4F2"/>
<proteinExistence type="predicted"/>